<dbReference type="GO" id="GO:0051782">
    <property type="term" value="P:negative regulation of cell division"/>
    <property type="evidence" value="ECO:0007669"/>
    <property type="project" value="TreeGrafter"/>
</dbReference>
<dbReference type="HOGENOM" id="CLU_033160_2_1_7"/>
<gene>
    <name evidence="1" type="ordered locus">Daes_2911</name>
</gene>
<sequence>MDNRIMPVTLALADKEERKRLERIVAASYMVRLADEDAGETGVLVYEPGAAVDEDLSHIIKALESGRVDDVYLTGHRADPDILIRAMRSGIREFLPFPVAEEDFRAAIMRTAMRRSQHCDDGERGRIVTLAGCKAGVGVSTLAASLAWSLNRRAPGRTLLLDLRQPVGEIPYFLDLKYEYTWGHLMEDISRLDATYLHSVVTGHESGLAVLPGPTDNTAPDRGALSQILEQLRFGYDFIVVDTAFPEDASLAGDGLPAEMDTADTLYLPLHLTLPCLSRTTRLLEAVRRHSPALEAKVRLVANRVIRDSTIGVAEAAEVLGRDIAWVVPEDFASALSSLNQGTPLTGACPKSPAARAIERMAADLDHRQMAGPARASFSLGALFGRRRGAGQHLAGAAS</sequence>
<dbReference type="KEGG" id="das:Daes_2911"/>
<evidence type="ECO:0000313" key="1">
    <source>
        <dbReference type="EMBL" id="ADU63905.1"/>
    </source>
</evidence>
<dbReference type="PANTHER" id="PTHR43384">
    <property type="entry name" value="SEPTUM SITE-DETERMINING PROTEIN MIND HOMOLOG, CHLOROPLASTIC-RELATED"/>
    <property type="match status" value="1"/>
</dbReference>
<accession>E6VYN8</accession>
<reference evidence="2" key="1">
    <citation type="submission" date="2010-12" db="EMBL/GenBank/DDBJ databases">
        <title>Complete sequence of Desulfovibrio aespoeensis Aspo-2.</title>
        <authorList>
            <consortium name="US DOE Joint Genome Institute"/>
            <person name="Lucas S."/>
            <person name="Copeland A."/>
            <person name="Lapidus A."/>
            <person name="Cheng J.-F."/>
            <person name="Goodwin L."/>
            <person name="Pitluck S."/>
            <person name="Chertkov O."/>
            <person name="Misra M."/>
            <person name="Detter J.C."/>
            <person name="Han C."/>
            <person name="Tapia R."/>
            <person name="Land M."/>
            <person name="Hauser L."/>
            <person name="Kyrpides N."/>
            <person name="Ivanova N."/>
            <person name="Ovchinnikova G."/>
            <person name="Pedersen K."/>
            <person name="Jagevall S."/>
            <person name="Hazen T."/>
            <person name="Woyke T."/>
        </authorList>
    </citation>
    <scope>NUCLEOTIDE SEQUENCE [LARGE SCALE GENOMIC DNA]</scope>
    <source>
        <strain evidence="2">ATCC 700646 / DSM 10631 / Aspo-2</strain>
    </source>
</reference>
<dbReference type="InterPro" id="IPR027417">
    <property type="entry name" value="P-loop_NTPase"/>
</dbReference>
<dbReference type="Gene3D" id="3.40.50.300">
    <property type="entry name" value="P-loop containing nucleotide triphosphate hydrolases"/>
    <property type="match status" value="1"/>
</dbReference>
<dbReference type="SUPFAM" id="SSF52540">
    <property type="entry name" value="P-loop containing nucleoside triphosphate hydrolases"/>
    <property type="match status" value="1"/>
</dbReference>
<dbReference type="PANTHER" id="PTHR43384:SF13">
    <property type="entry name" value="SLR0110 PROTEIN"/>
    <property type="match status" value="1"/>
</dbReference>
<protein>
    <submittedName>
        <fullName evidence="1">Response regulator receiver protein</fullName>
    </submittedName>
</protein>
<dbReference type="eggNOG" id="COG4963">
    <property type="taxonomic scope" value="Bacteria"/>
</dbReference>
<dbReference type="RefSeq" id="WP_013515808.1">
    <property type="nucleotide sequence ID" value="NC_014844.1"/>
</dbReference>
<organism evidence="1 2">
    <name type="scientific">Pseudodesulfovibrio aespoeensis (strain ATCC 700646 / DSM 10631 / Aspo-2)</name>
    <name type="common">Desulfovibrio aespoeensis</name>
    <dbReference type="NCBI Taxonomy" id="643562"/>
    <lineage>
        <taxon>Bacteria</taxon>
        <taxon>Pseudomonadati</taxon>
        <taxon>Thermodesulfobacteriota</taxon>
        <taxon>Desulfovibrionia</taxon>
        <taxon>Desulfovibrionales</taxon>
        <taxon>Desulfovibrionaceae</taxon>
    </lineage>
</organism>
<reference evidence="1 2" key="2">
    <citation type="journal article" date="2014" name="Genome Announc.">
        <title>Complete Genome Sequence of the Subsurface, Mesophilic Sulfate-Reducing Bacterium Desulfovibrio aespoeensis Aspo-2.</title>
        <authorList>
            <person name="Pedersen K."/>
            <person name="Bengtsson A."/>
            <person name="Edlund J."/>
            <person name="Rabe L."/>
            <person name="Hazen T."/>
            <person name="Chakraborty R."/>
            <person name="Goodwin L."/>
            <person name="Shapiro N."/>
        </authorList>
    </citation>
    <scope>NUCLEOTIDE SEQUENCE [LARGE SCALE GENOMIC DNA]</scope>
    <source>
        <strain evidence="2">ATCC 700646 / DSM 10631 / Aspo-2</strain>
    </source>
</reference>
<name>E6VYN8_PSEA9</name>
<dbReference type="GO" id="GO:0005829">
    <property type="term" value="C:cytosol"/>
    <property type="evidence" value="ECO:0007669"/>
    <property type="project" value="TreeGrafter"/>
</dbReference>
<dbReference type="EMBL" id="CP002431">
    <property type="protein sequence ID" value="ADU63905.1"/>
    <property type="molecule type" value="Genomic_DNA"/>
</dbReference>
<dbReference type="GO" id="GO:0016887">
    <property type="term" value="F:ATP hydrolysis activity"/>
    <property type="evidence" value="ECO:0007669"/>
    <property type="project" value="TreeGrafter"/>
</dbReference>
<dbReference type="STRING" id="643562.Daes_2911"/>
<dbReference type="AlphaFoldDB" id="E6VYN8"/>
<dbReference type="GO" id="GO:0009898">
    <property type="term" value="C:cytoplasmic side of plasma membrane"/>
    <property type="evidence" value="ECO:0007669"/>
    <property type="project" value="TreeGrafter"/>
</dbReference>
<dbReference type="InterPro" id="IPR050625">
    <property type="entry name" value="ParA/MinD_ATPase"/>
</dbReference>
<dbReference type="OrthoDB" id="9768734at2"/>
<proteinExistence type="predicted"/>
<keyword evidence="2" id="KW-1185">Reference proteome</keyword>
<dbReference type="GO" id="GO:0005524">
    <property type="term" value="F:ATP binding"/>
    <property type="evidence" value="ECO:0007669"/>
    <property type="project" value="TreeGrafter"/>
</dbReference>
<evidence type="ECO:0000313" key="2">
    <source>
        <dbReference type="Proteomes" id="UP000002191"/>
    </source>
</evidence>
<dbReference type="Proteomes" id="UP000002191">
    <property type="component" value="Chromosome"/>
</dbReference>